<dbReference type="Pfam" id="PF04557">
    <property type="entry name" value="tRNA_synt_1c_R2"/>
    <property type="match status" value="1"/>
</dbReference>
<dbReference type="FunFam" id="2.40.240.10:FF:000007">
    <property type="entry name" value="Glutamine--tRNA ligase"/>
    <property type="match status" value="1"/>
</dbReference>
<evidence type="ECO:0000256" key="6">
    <source>
        <dbReference type="ARBA" id="ARBA00022917"/>
    </source>
</evidence>
<evidence type="ECO:0000256" key="2">
    <source>
        <dbReference type="ARBA" id="ARBA00012836"/>
    </source>
</evidence>
<dbReference type="InterPro" id="IPR000924">
    <property type="entry name" value="Glu/Gln-tRNA-synth"/>
</dbReference>
<dbReference type="Pfam" id="PF00749">
    <property type="entry name" value="tRNA-synt_1c"/>
    <property type="match status" value="1"/>
</dbReference>
<dbReference type="InterPro" id="IPR014729">
    <property type="entry name" value="Rossmann-like_a/b/a_fold"/>
</dbReference>
<keyword evidence="3 10" id="KW-0436">Ligase</keyword>
<dbReference type="InterPro" id="IPR020056">
    <property type="entry name" value="Rbsml_bL25/Gln-tRNA_synth_N"/>
</dbReference>
<evidence type="ECO:0000256" key="3">
    <source>
        <dbReference type="ARBA" id="ARBA00022598"/>
    </source>
</evidence>
<evidence type="ECO:0000256" key="11">
    <source>
        <dbReference type="SAM" id="MobiDB-lite"/>
    </source>
</evidence>
<dbReference type="Pfam" id="PF20974">
    <property type="entry name" value="tRNA-synt_1c_C2"/>
    <property type="match status" value="1"/>
</dbReference>
<dbReference type="InterPro" id="IPR007639">
    <property type="entry name" value="Gln-tRNA-synth_Ib_RNA-bd_N"/>
</dbReference>
<evidence type="ECO:0000259" key="13">
    <source>
        <dbReference type="Pfam" id="PF03950"/>
    </source>
</evidence>
<dbReference type="EMBL" id="SPRV01000087">
    <property type="protein sequence ID" value="TIC58542.1"/>
    <property type="molecule type" value="Genomic_DNA"/>
</dbReference>
<feature type="domain" description="tRNA synthetases class I (E and Q) anti-codon binding" evidence="16">
    <location>
        <begin position="683"/>
        <end position="748"/>
    </location>
</feature>
<keyword evidence="7 10" id="KW-0030">Aminoacyl-tRNA synthetase</keyword>
<evidence type="ECO:0000313" key="18">
    <source>
        <dbReference type="EMBL" id="TIC58542.1"/>
    </source>
</evidence>
<comment type="caution">
    <text evidence="17">The sequence shown here is derived from an EMBL/GenBank/DDBJ whole genome shotgun (WGS) entry which is preliminary data.</text>
</comment>
<feature type="domain" description="Glutaminyl-tRNA synthetase class Ib non-specific RNA-binding" evidence="15">
    <location>
        <begin position="12"/>
        <end position="172"/>
    </location>
</feature>
<dbReference type="InterPro" id="IPR042558">
    <property type="entry name" value="Gln-tRNA-synth_Ib_RNA-bd_N_1"/>
</dbReference>
<feature type="compositionally biased region" description="Basic and acidic residues" evidence="11">
    <location>
        <begin position="200"/>
        <end position="213"/>
    </location>
</feature>
<dbReference type="InterPro" id="IPR050132">
    <property type="entry name" value="Gln/Glu-tRNA_Ligase"/>
</dbReference>
<sequence length="843" mass="95262">MRTTKMPPKADESLVRLFTSLGLNEAKGVEYAKSKHSKILNESIQEIGLENAKLDEKMATLIASTITVDKQFNGLPLPYKAYIIEKIKNGDLKESNQVTAAVKYLSDKQGDINQDEFNENAGVGIVVPVALIREIAQQSLDPKAKDLPNPWSSHGLLIKSLKEKPELKWSNPLELKNQVDALYTENFGTRDECNKRLKEAAKNAPKPSKESTKKPSQPAVETNIFEQGFLGALHKPGGNPQIKPELRDQHLKATDGKVITRFPPEPNGFLHIGHSKAITVNFGYAANFQGHTYLRYDDTNPEAEEQVYFESILESVRWLGFEPWKITYSSDYFQQLYELAIELIKRGKAYVDHSTGEEMQIQRGGENRGPRVPSPWRERPVEESLQEFENMRLGNYQPGQATLRMKQNIEDGNPQMWDLVAYRVLKAAHHRTGDKWKIYPTYDFTHCLVDSFENISHSLCTTEFVLSRVSYEWLCDALEVYKPRQSEYGRLNMQGTVMSKRKIMKLVKENHVRGWDDPRLYTLIALRRRGVPPSAILSFVKSLGVSTAVSSILTSKFDQSVRDDLESKAPRLMAVIDPIKLVITNVPDDYMVQVKKPFHPKIPEFGEATIPFSKVVYIERSDFRTVDDPNFFRMAPGKLVGLLNAPHPVKCTSFKEENGKVVEITAELVIPNEGEKPTKPKAFIQWVAEHKESNSPVKVNELRIFNQLFKSDNPSAAPDLIADLNPDSEEIIKSAFVDVSLYTLAKNEFQNARKSAYERTSKAKEQTAEIIESEEEKRSPTPKLTAEQLIGNECVRFQALRAGFFALDKDTILNATKEGASAEPHQDDKIVLNRIVSIKAAAS</sequence>
<dbReference type="Pfam" id="PF04558">
    <property type="entry name" value="tRNA_synt_1c_R1"/>
    <property type="match status" value="1"/>
</dbReference>
<dbReference type="EMBL" id="SPRH01000091">
    <property type="protein sequence ID" value="TIB95489.1"/>
    <property type="molecule type" value="Genomic_DNA"/>
</dbReference>
<evidence type="ECO:0000259" key="14">
    <source>
        <dbReference type="Pfam" id="PF04557"/>
    </source>
</evidence>
<comment type="similarity">
    <text evidence="1 10">Belongs to the class-I aminoacyl-tRNA synthetase family.</text>
</comment>
<keyword evidence="6 10" id="KW-0648">Protein biosynthesis</keyword>
<evidence type="ECO:0000256" key="1">
    <source>
        <dbReference type="ARBA" id="ARBA00005594"/>
    </source>
</evidence>
<keyword evidence="4 10" id="KW-0547">Nucleotide-binding</keyword>
<evidence type="ECO:0000313" key="17">
    <source>
        <dbReference type="EMBL" id="TIB95489.1"/>
    </source>
</evidence>
<dbReference type="Gene3D" id="2.40.240.10">
    <property type="entry name" value="Ribosomal Protein L25, Chain P"/>
    <property type="match status" value="2"/>
</dbReference>
<feature type="domain" description="Glutamyl/glutaminyl-tRNA synthetase class Ib anti-codon binding" evidence="13">
    <location>
        <begin position="569"/>
        <end position="668"/>
    </location>
</feature>
<dbReference type="PANTHER" id="PTHR43097:SF4">
    <property type="entry name" value="GLUTAMINE--TRNA LIGASE"/>
    <property type="match status" value="1"/>
</dbReference>
<dbReference type="Proteomes" id="UP000305362">
    <property type="component" value="Unassembled WGS sequence"/>
</dbReference>
<evidence type="ECO:0000313" key="19">
    <source>
        <dbReference type="Proteomes" id="UP000305362"/>
    </source>
</evidence>
<evidence type="ECO:0000256" key="8">
    <source>
        <dbReference type="ARBA" id="ARBA00030466"/>
    </source>
</evidence>
<evidence type="ECO:0000259" key="12">
    <source>
        <dbReference type="Pfam" id="PF00749"/>
    </source>
</evidence>
<evidence type="ECO:0000259" key="15">
    <source>
        <dbReference type="Pfam" id="PF04558"/>
    </source>
</evidence>
<gene>
    <name evidence="18" type="ORF">E3Q03_04253</name>
    <name evidence="17" type="ORF">E3Q17_04267</name>
</gene>
<dbReference type="InterPro" id="IPR020058">
    <property type="entry name" value="Glu/Gln-tRNA-synth_Ib_cat-dom"/>
</dbReference>
<proteinExistence type="inferred from homology"/>
<dbReference type="OrthoDB" id="10250478at2759"/>
<dbReference type="GO" id="GO:0005524">
    <property type="term" value="F:ATP binding"/>
    <property type="evidence" value="ECO:0007669"/>
    <property type="project" value="UniProtKB-KW"/>
</dbReference>
<evidence type="ECO:0000259" key="16">
    <source>
        <dbReference type="Pfam" id="PF20974"/>
    </source>
</evidence>
<dbReference type="PANTHER" id="PTHR43097">
    <property type="entry name" value="GLUTAMINE-TRNA LIGASE"/>
    <property type="match status" value="1"/>
</dbReference>
<dbReference type="Proteomes" id="UP000307169">
    <property type="component" value="Unassembled WGS sequence"/>
</dbReference>
<dbReference type="InterPro" id="IPR007638">
    <property type="entry name" value="Gln-tRNA-synth_Ib_RNA-bd_2"/>
</dbReference>
<comment type="catalytic activity">
    <reaction evidence="9">
        <text>tRNA(Gln) + L-glutamine + ATP = L-glutaminyl-tRNA(Gln) + AMP + diphosphate</text>
        <dbReference type="Rhea" id="RHEA:20121"/>
        <dbReference type="Rhea" id="RHEA-COMP:9662"/>
        <dbReference type="Rhea" id="RHEA-COMP:9681"/>
        <dbReference type="ChEBI" id="CHEBI:30616"/>
        <dbReference type="ChEBI" id="CHEBI:33019"/>
        <dbReference type="ChEBI" id="CHEBI:58359"/>
        <dbReference type="ChEBI" id="CHEBI:78442"/>
        <dbReference type="ChEBI" id="CHEBI:78521"/>
        <dbReference type="ChEBI" id="CHEBI:456215"/>
        <dbReference type="EC" id="6.1.1.18"/>
    </reaction>
</comment>
<dbReference type="InterPro" id="IPR020059">
    <property type="entry name" value="Glu/Gln-tRNA-synth_Ib_codon-bd"/>
</dbReference>
<dbReference type="AlphaFoldDB" id="A0A4T0S1R7"/>
<organism evidence="17 20">
    <name type="scientific">Wallemia mellicola</name>
    <dbReference type="NCBI Taxonomy" id="1708541"/>
    <lineage>
        <taxon>Eukaryota</taxon>
        <taxon>Fungi</taxon>
        <taxon>Dikarya</taxon>
        <taxon>Basidiomycota</taxon>
        <taxon>Wallemiomycotina</taxon>
        <taxon>Wallemiomycetes</taxon>
        <taxon>Wallemiales</taxon>
        <taxon>Wallemiaceae</taxon>
        <taxon>Wallemia</taxon>
    </lineage>
</organism>
<evidence type="ECO:0000313" key="20">
    <source>
        <dbReference type="Proteomes" id="UP000307169"/>
    </source>
</evidence>
<dbReference type="Gene3D" id="3.40.50.620">
    <property type="entry name" value="HUPs"/>
    <property type="match status" value="1"/>
</dbReference>
<evidence type="ECO:0000256" key="4">
    <source>
        <dbReference type="ARBA" id="ARBA00022741"/>
    </source>
</evidence>
<dbReference type="NCBIfam" id="TIGR00440">
    <property type="entry name" value="glnS"/>
    <property type="match status" value="1"/>
</dbReference>
<dbReference type="SUPFAM" id="SSF50715">
    <property type="entry name" value="Ribosomal protein L25-like"/>
    <property type="match status" value="1"/>
</dbReference>
<dbReference type="GO" id="GO:0004819">
    <property type="term" value="F:glutamine-tRNA ligase activity"/>
    <property type="evidence" value="ECO:0007669"/>
    <property type="project" value="UniProtKB-EC"/>
</dbReference>
<protein>
    <recommendedName>
        <fullName evidence="2">glutamine--tRNA ligase</fullName>
        <ecNumber evidence="2">6.1.1.18</ecNumber>
    </recommendedName>
    <alternativeName>
        <fullName evidence="8">Glutaminyl-tRNA synthetase</fullName>
    </alternativeName>
</protein>
<dbReference type="Pfam" id="PF03950">
    <property type="entry name" value="tRNA-synt_1c_C"/>
    <property type="match status" value="1"/>
</dbReference>
<dbReference type="PRINTS" id="PR00987">
    <property type="entry name" value="TRNASYNTHGLU"/>
</dbReference>
<feature type="domain" description="Glutamyl/glutaminyl-tRNA synthetase class Ib catalytic" evidence="12">
    <location>
        <begin position="257"/>
        <end position="566"/>
    </location>
</feature>
<evidence type="ECO:0000256" key="10">
    <source>
        <dbReference type="RuleBase" id="RU363037"/>
    </source>
</evidence>
<dbReference type="EC" id="6.1.1.18" evidence="2"/>
<dbReference type="InterPro" id="IPR049437">
    <property type="entry name" value="tRNA-synt_1c_C2"/>
</dbReference>
<evidence type="ECO:0000256" key="9">
    <source>
        <dbReference type="ARBA" id="ARBA00048270"/>
    </source>
</evidence>
<dbReference type="CDD" id="cd00807">
    <property type="entry name" value="GlnRS_core"/>
    <property type="match status" value="1"/>
</dbReference>
<dbReference type="PROSITE" id="PS00178">
    <property type="entry name" value="AA_TRNA_LIGASE_I"/>
    <property type="match status" value="1"/>
</dbReference>
<dbReference type="FunFam" id="3.40.50.620:FF:000037">
    <property type="entry name" value="Glutamine--tRNA ligase cytoplasmic"/>
    <property type="match status" value="1"/>
</dbReference>
<reference evidence="19 20" key="1">
    <citation type="submission" date="2019-03" db="EMBL/GenBank/DDBJ databases">
        <title>Sequencing 25 genomes of Wallemia mellicola.</title>
        <authorList>
            <person name="Gostincar C."/>
        </authorList>
    </citation>
    <scope>NUCLEOTIDE SEQUENCE [LARGE SCALE GENOMIC DNA]</scope>
    <source>
        <strain evidence="17 20">EXF-1262</strain>
        <strain evidence="18 19">EXF-1277</strain>
    </source>
</reference>
<accession>A0A4T0S1R7</accession>
<dbReference type="Gene3D" id="1.10.8.1290">
    <property type="entry name" value="Glutaminyl-tRNA synthetase, non-specific RNA binding region part 1, domain 1"/>
    <property type="match status" value="1"/>
</dbReference>
<evidence type="ECO:0000256" key="7">
    <source>
        <dbReference type="ARBA" id="ARBA00023146"/>
    </source>
</evidence>
<dbReference type="InterPro" id="IPR001412">
    <property type="entry name" value="aa-tRNA-synth_I_CS"/>
</dbReference>
<dbReference type="GO" id="GO:0005829">
    <property type="term" value="C:cytosol"/>
    <property type="evidence" value="ECO:0007669"/>
    <property type="project" value="TreeGrafter"/>
</dbReference>
<evidence type="ECO:0000256" key="5">
    <source>
        <dbReference type="ARBA" id="ARBA00022840"/>
    </source>
</evidence>
<dbReference type="InterPro" id="IPR011035">
    <property type="entry name" value="Ribosomal_bL25/Gln-tRNA_synth"/>
</dbReference>
<feature type="region of interest" description="Disordered" evidence="11">
    <location>
        <begin position="764"/>
        <end position="783"/>
    </location>
</feature>
<feature type="domain" description="Glutaminyl-tRNA synthetase class Ib non-specific RNA-binding" evidence="14">
    <location>
        <begin position="176"/>
        <end position="250"/>
    </location>
</feature>
<dbReference type="SUPFAM" id="SSF52374">
    <property type="entry name" value="Nucleotidylyl transferase"/>
    <property type="match status" value="1"/>
</dbReference>
<feature type="region of interest" description="Disordered" evidence="11">
    <location>
        <begin position="357"/>
        <end position="377"/>
    </location>
</feature>
<dbReference type="InterPro" id="IPR004514">
    <property type="entry name" value="Gln-tRNA-synth"/>
</dbReference>
<name>A0A4T0S1R7_9BASI</name>
<keyword evidence="5 10" id="KW-0067">ATP-binding</keyword>
<feature type="region of interest" description="Disordered" evidence="11">
    <location>
        <begin position="200"/>
        <end position="219"/>
    </location>
</feature>
<dbReference type="GO" id="GO:0006425">
    <property type="term" value="P:glutaminyl-tRNA aminoacylation"/>
    <property type="evidence" value="ECO:0007669"/>
    <property type="project" value="InterPro"/>
</dbReference>